<dbReference type="PROSITE" id="PS00217">
    <property type="entry name" value="SUGAR_TRANSPORT_2"/>
    <property type="match status" value="1"/>
</dbReference>
<evidence type="ECO:0000256" key="2">
    <source>
        <dbReference type="ARBA" id="ARBA00010992"/>
    </source>
</evidence>
<dbReference type="InterPro" id="IPR005828">
    <property type="entry name" value="MFS_sugar_transport-like"/>
</dbReference>
<evidence type="ECO:0000256" key="7">
    <source>
        <dbReference type="RuleBase" id="RU003346"/>
    </source>
</evidence>
<feature type="transmembrane region" description="Helical" evidence="8">
    <location>
        <begin position="367"/>
        <end position="392"/>
    </location>
</feature>
<dbReference type="GO" id="GO:0005351">
    <property type="term" value="F:carbohydrate:proton symporter activity"/>
    <property type="evidence" value="ECO:0007669"/>
    <property type="project" value="TreeGrafter"/>
</dbReference>
<dbReference type="AlphaFoldDB" id="A0A8H5AFN2"/>
<dbReference type="EMBL" id="JAAFOW010000731">
    <property type="protein sequence ID" value="KAF5264478.1"/>
    <property type="molecule type" value="Genomic_DNA"/>
</dbReference>
<feature type="transmembrane region" description="Helical" evidence="8">
    <location>
        <begin position="54"/>
        <end position="77"/>
    </location>
</feature>
<dbReference type="SUPFAM" id="SSF103473">
    <property type="entry name" value="MFS general substrate transporter"/>
    <property type="match status" value="1"/>
</dbReference>
<keyword evidence="4 8" id="KW-0812">Transmembrane</keyword>
<dbReference type="Proteomes" id="UP000558688">
    <property type="component" value="Unassembled WGS sequence"/>
</dbReference>
<dbReference type="InterPro" id="IPR050360">
    <property type="entry name" value="MFS_Sugar_Transporters"/>
</dbReference>
<proteinExistence type="inferred from homology"/>
<comment type="similarity">
    <text evidence="2 7">Belongs to the major facilitator superfamily. Sugar transporter (TC 2.A.1.1) family.</text>
</comment>
<dbReference type="Pfam" id="PF00083">
    <property type="entry name" value="Sugar_tr"/>
    <property type="match status" value="1"/>
</dbReference>
<gene>
    <name evidence="10" type="ORF">FOXYS1_4741</name>
</gene>
<dbReference type="InterPro" id="IPR005829">
    <property type="entry name" value="Sugar_transporter_CS"/>
</dbReference>
<evidence type="ECO:0000256" key="5">
    <source>
        <dbReference type="ARBA" id="ARBA00022989"/>
    </source>
</evidence>
<feature type="transmembrane region" description="Helical" evidence="8">
    <location>
        <begin position="404"/>
        <end position="422"/>
    </location>
</feature>
<sequence length="533" mass="58451">MASGSYYNVLIVTFVALGSFTYGFNSAIMGVVIGLPEFFRYFNISLDNNEGNSITGATNGLYCGGGVFGCIFVPFFLKKYGRKRTIQLGALVAIISAALQSGSVHIAMFLLARFLNGISVGMLNTSIPIFQSEVSLAHERGRMVGTHGVLVVSGYSAAGFVGYGTYFADQKVGWRLCLAIQIVAPLLLCLGSPWLPESPRWLVDKDRSRDGYEVLRKLHHKDDDPEDHAAKEELYQIVQQIYLERSEGAPNSWLTMFQKKSYRKRLFLGFITQFIAQSTGVLVVNNYQVLLYKNLGITGSLPLALNGVYNGVAAFMNWINALILDRVGRIRIMLIGLNTQTGCALALSCFTAMVATFGGTENRTGNAFGVFFLFLFVFFYGGSMDATSYVYCSEIFPTSVRAQGNGFSVAGLFSATLIYTQVAPTAFAEIGWRYYLVFIITPLIGAIVMWKFFPETTRLSLEEIAGLFGDDVALDLTHLSPEDKAVLDKNLDEMIADATSQSPNGLSGALILKDNAHRNPDVVHHIAKSESQV</sequence>
<comment type="caution">
    <text evidence="10">The sequence shown here is derived from an EMBL/GenBank/DDBJ whole genome shotgun (WGS) entry which is preliminary data.</text>
</comment>
<organism evidence="10 11">
    <name type="scientific">Fusarium oxysporum</name>
    <name type="common">Fusarium vascular wilt</name>
    <dbReference type="NCBI Taxonomy" id="5507"/>
    <lineage>
        <taxon>Eukaryota</taxon>
        <taxon>Fungi</taxon>
        <taxon>Dikarya</taxon>
        <taxon>Ascomycota</taxon>
        <taxon>Pezizomycotina</taxon>
        <taxon>Sordariomycetes</taxon>
        <taxon>Hypocreomycetidae</taxon>
        <taxon>Hypocreales</taxon>
        <taxon>Nectriaceae</taxon>
        <taxon>Fusarium</taxon>
        <taxon>Fusarium oxysporum species complex</taxon>
    </lineage>
</organism>
<evidence type="ECO:0000313" key="10">
    <source>
        <dbReference type="EMBL" id="KAF5264478.1"/>
    </source>
</evidence>
<feature type="domain" description="Major facilitator superfamily (MFS) profile" evidence="9">
    <location>
        <begin position="11"/>
        <end position="457"/>
    </location>
</feature>
<dbReference type="InterPro" id="IPR020846">
    <property type="entry name" value="MFS_dom"/>
</dbReference>
<evidence type="ECO:0000256" key="1">
    <source>
        <dbReference type="ARBA" id="ARBA00004141"/>
    </source>
</evidence>
<feature type="transmembrane region" description="Helical" evidence="8">
    <location>
        <begin position="89"/>
        <end position="112"/>
    </location>
</feature>
<dbReference type="PRINTS" id="PR00171">
    <property type="entry name" value="SUGRTRNSPORT"/>
</dbReference>
<reference evidence="10" key="1">
    <citation type="submission" date="2020-02" db="EMBL/GenBank/DDBJ databases">
        <title>Identification and distribution of gene clusters putatively required for synthesis of sphingolipid metabolism inhibitors in phylogenetically diverse species of the filamentous fungus Fusarium.</title>
        <authorList>
            <person name="Kim H.-S."/>
            <person name="Busman M."/>
            <person name="Brown D.W."/>
            <person name="Divon H."/>
            <person name="Uhlig S."/>
            <person name="Proctor R.H."/>
        </authorList>
    </citation>
    <scope>NUCLEOTIDE SEQUENCE [LARGE SCALE GENOMIC DNA]</scope>
    <source>
        <strain evidence="10">NRRL 39464</strain>
    </source>
</reference>
<protein>
    <recommendedName>
        <fullName evidence="9">Major facilitator superfamily (MFS) profile domain-containing protein</fullName>
    </recommendedName>
</protein>
<dbReference type="GO" id="GO:0016020">
    <property type="term" value="C:membrane"/>
    <property type="evidence" value="ECO:0007669"/>
    <property type="project" value="UniProtKB-SubCell"/>
</dbReference>
<feature type="transmembrane region" description="Helical" evidence="8">
    <location>
        <begin position="148"/>
        <end position="166"/>
    </location>
</feature>
<dbReference type="Gene3D" id="1.20.1250.20">
    <property type="entry name" value="MFS general substrate transporter like domains"/>
    <property type="match status" value="1"/>
</dbReference>
<evidence type="ECO:0000256" key="3">
    <source>
        <dbReference type="ARBA" id="ARBA00022448"/>
    </source>
</evidence>
<dbReference type="InterPro" id="IPR036259">
    <property type="entry name" value="MFS_trans_sf"/>
</dbReference>
<evidence type="ECO:0000259" key="9">
    <source>
        <dbReference type="PROSITE" id="PS50850"/>
    </source>
</evidence>
<keyword evidence="6 8" id="KW-0472">Membrane</keyword>
<evidence type="ECO:0000256" key="8">
    <source>
        <dbReference type="SAM" id="Phobius"/>
    </source>
</evidence>
<keyword evidence="5 8" id="KW-1133">Transmembrane helix</keyword>
<feature type="transmembrane region" description="Helical" evidence="8">
    <location>
        <begin position="266"/>
        <end position="287"/>
    </location>
</feature>
<feature type="transmembrane region" description="Helical" evidence="8">
    <location>
        <begin position="434"/>
        <end position="453"/>
    </location>
</feature>
<dbReference type="PANTHER" id="PTHR48022">
    <property type="entry name" value="PLASTIDIC GLUCOSE TRANSPORTER 4"/>
    <property type="match status" value="1"/>
</dbReference>
<comment type="subcellular location">
    <subcellularLocation>
        <location evidence="1">Membrane</location>
        <topology evidence="1">Multi-pass membrane protein</topology>
    </subcellularLocation>
</comment>
<feature type="transmembrane region" description="Helical" evidence="8">
    <location>
        <begin position="7"/>
        <end position="34"/>
    </location>
</feature>
<dbReference type="PANTHER" id="PTHR48022:SF38">
    <property type="entry name" value="MAJOR FACILITATOR SUPERFAMILY (MFS) PROFILE DOMAIN-CONTAINING PROTEIN-RELATED"/>
    <property type="match status" value="1"/>
</dbReference>
<feature type="transmembrane region" description="Helical" evidence="8">
    <location>
        <begin position="307"/>
        <end position="325"/>
    </location>
</feature>
<evidence type="ECO:0000313" key="11">
    <source>
        <dbReference type="Proteomes" id="UP000558688"/>
    </source>
</evidence>
<keyword evidence="3 7" id="KW-0813">Transport</keyword>
<dbReference type="NCBIfam" id="TIGR00879">
    <property type="entry name" value="SP"/>
    <property type="match status" value="1"/>
</dbReference>
<dbReference type="InterPro" id="IPR003663">
    <property type="entry name" value="Sugar/inositol_transpt"/>
</dbReference>
<dbReference type="PROSITE" id="PS50850">
    <property type="entry name" value="MFS"/>
    <property type="match status" value="1"/>
</dbReference>
<accession>A0A8H5AFN2</accession>
<feature type="transmembrane region" description="Helical" evidence="8">
    <location>
        <begin position="332"/>
        <end position="355"/>
    </location>
</feature>
<evidence type="ECO:0000256" key="4">
    <source>
        <dbReference type="ARBA" id="ARBA00022692"/>
    </source>
</evidence>
<name>A0A8H5AFN2_FUSOX</name>
<evidence type="ECO:0000256" key="6">
    <source>
        <dbReference type="ARBA" id="ARBA00023136"/>
    </source>
</evidence>
<dbReference type="FunFam" id="1.20.1250.20:FF:000134">
    <property type="entry name" value="MFS sugar transporter protein"/>
    <property type="match status" value="1"/>
</dbReference>